<proteinExistence type="predicted"/>
<accession>K0X572</accession>
<dbReference type="InterPro" id="IPR011467">
    <property type="entry name" value="DUF1573"/>
</dbReference>
<dbReference type="EMBL" id="ADLE01000001">
    <property type="protein sequence ID" value="EJZ66513.1"/>
    <property type="molecule type" value="Genomic_DNA"/>
</dbReference>
<feature type="signal peptide" evidence="1">
    <location>
        <begin position="1"/>
        <end position="19"/>
    </location>
</feature>
<keyword evidence="3" id="KW-1185">Reference proteome</keyword>
<sequence length="128" mass="13993">MKKYLSLLIAILFTLSLNAGGGKAKIVFDSTRYDFGYIQEDKGKVTHSFKFTNDGDAPLIIIYTRSTCGCTASHFTKEPVAPAGTGSIDVTFDPEGRPGTFRKEVKVYTNARKASIKLIIEGIVVPKK</sequence>
<comment type="caution">
    <text evidence="2">The sequence shown here is derived from an EMBL/GenBank/DDBJ whole genome shotgun (WGS) entry which is preliminary data.</text>
</comment>
<dbReference type="AlphaFoldDB" id="K0X572"/>
<evidence type="ECO:0008006" key="4">
    <source>
        <dbReference type="Google" id="ProtNLM"/>
    </source>
</evidence>
<keyword evidence="1" id="KW-0732">Signal</keyword>
<feature type="chain" id="PRO_5003841047" description="DUF1573 domain-containing protein" evidence="1">
    <location>
        <begin position="20"/>
        <end position="128"/>
    </location>
</feature>
<dbReference type="GeneID" id="77848022"/>
<dbReference type="PANTHER" id="PTHR37833">
    <property type="entry name" value="LIPOPROTEIN-RELATED"/>
    <property type="match status" value="1"/>
</dbReference>
<organism evidence="2 3">
    <name type="scientific">Barnesiella intestinihominis YIT 11860</name>
    <dbReference type="NCBI Taxonomy" id="742726"/>
    <lineage>
        <taxon>Bacteria</taxon>
        <taxon>Pseudomonadati</taxon>
        <taxon>Bacteroidota</taxon>
        <taxon>Bacteroidia</taxon>
        <taxon>Bacteroidales</taxon>
        <taxon>Barnesiellaceae</taxon>
        <taxon>Barnesiella</taxon>
    </lineage>
</organism>
<dbReference type="InterPro" id="IPR013783">
    <property type="entry name" value="Ig-like_fold"/>
</dbReference>
<protein>
    <recommendedName>
        <fullName evidence="4">DUF1573 domain-containing protein</fullName>
    </recommendedName>
</protein>
<dbReference type="STRING" id="742726.HMPREF9448_00692"/>
<dbReference type="Pfam" id="PF07610">
    <property type="entry name" value="DUF1573"/>
    <property type="match status" value="1"/>
</dbReference>
<dbReference type="HOGENOM" id="CLU_122784_1_2_10"/>
<dbReference type="eggNOG" id="ENOG5031NHZ">
    <property type="taxonomic scope" value="Bacteria"/>
</dbReference>
<evidence type="ECO:0000313" key="3">
    <source>
        <dbReference type="Proteomes" id="UP000006044"/>
    </source>
</evidence>
<dbReference type="PANTHER" id="PTHR37833:SF1">
    <property type="entry name" value="SIGNAL PEPTIDE PROTEIN"/>
    <property type="match status" value="1"/>
</dbReference>
<evidence type="ECO:0000256" key="1">
    <source>
        <dbReference type="SAM" id="SignalP"/>
    </source>
</evidence>
<dbReference type="RefSeq" id="WP_008861187.1">
    <property type="nucleotide sequence ID" value="NZ_CAXSNY010000002.1"/>
</dbReference>
<dbReference type="OrthoDB" id="826619at2"/>
<dbReference type="Proteomes" id="UP000006044">
    <property type="component" value="Unassembled WGS sequence"/>
</dbReference>
<name>K0X572_9BACT</name>
<gene>
    <name evidence="2" type="ORF">HMPREF9448_00692</name>
</gene>
<dbReference type="Gene3D" id="2.60.40.10">
    <property type="entry name" value="Immunoglobulins"/>
    <property type="match status" value="1"/>
</dbReference>
<reference evidence="2 3" key="1">
    <citation type="submission" date="2012-08" db="EMBL/GenBank/DDBJ databases">
        <title>The Genome Sequence of Barnesiella intestinihominis YIT 11860.</title>
        <authorList>
            <consortium name="The Broad Institute Genome Sequencing Platform"/>
            <person name="Earl A."/>
            <person name="Ward D."/>
            <person name="Feldgarden M."/>
            <person name="Gevers D."/>
            <person name="Morotomi M."/>
            <person name="Walker B."/>
            <person name="Young S.K."/>
            <person name="Zeng Q."/>
            <person name="Gargeya S."/>
            <person name="Fitzgerald M."/>
            <person name="Haas B."/>
            <person name="Abouelleil A."/>
            <person name="Alvarado L."/>
            <person name="Arachchi H.M."/>
            <person name="Berlin A.M."/>
            <person name="Chapman S.B."/>
            <person name="Goldberg J."/>
            <person name="Griggs A."/>
            <person name="Gujja S."/>
            <person name="Hansen M."/>
            <person name="Howarth C."/>
            <person name="Imamovic A."/>
            <person name="Larimer J."/>
            <person name="McCowen C."/>
            <person name="Montmayeur A."/>
            <person name="Murphy C."/>
            <person name="Neiman D."/>
            <person name="Pearson M."/>
            <person name="Priest M."/>
            <person name="Roberts A."/>
            <person name="Saif S."/>
            <person name="Shea T."/>
            <person name="Sisk P."/>
            <person name="Sykes S."/>
            <person name="Wortman J."/>
            <person name="Nusbaum C."/>
            <person name="Birren B."/>
        </authorList>
    </citation>
    <scope>NUCLEOTIDE SEQUENCE [LARGE SCALE GENOMIC DNA]</scope>
    <source>
        <strain evidence="2 3">YIT 11860</strain>
    </source>
</reference>
<evidence type="ECO:0000313" key="2">
    <source>
        <dbReference type="EMBL" id="EJZ66513.1"/>
    </source>
</evidence>